<dbReference type="EMBL" id="AAKVUB010000063">
    <property type="protein sequence ID" value="ECW2471521.1"/>
    <property type="molecule type" value="Genomic_DNA"/>
</dbReference>
<comment type="caution">
    <text evidence="2">The sequence shown here is derived from an EMBL/GenBank/DDBJ whole genome shotgun (WGS) entry which is preliminary data.</text>
</comment>
<proteinExistence type="predicted"/>
<accession>A0A3Z6QQZ9</accession>
<organism evidence="2">
    <name type="scientific">Salmonella enterica subsp. enterica serovar Java</name>
    <dbReference type="NCBI Taxonomy" id="224729"/>
    <lineage>
        <taxon>Bacteria</taxon>
        <taxon>Pseudomonadati</taxon>
        <taxon>Pseudomonadota</taxon>
        <taxon>Gammaproteobacteria</taxon>
        <taxon>Enterobacterales</taxon>
        <taxon>Enterobacteriaceae</taxon>
        <taxon>Salmonella</taxon>
    </lineage>
</organism>
<dbReference type="GO" id="GO:0006355">
    <property type="term" value="P:regulation of DNA-templated transcription"/>
    <property type="evidence" value="ECO:0007669"/>
    <property type="project" value="InterPro"/>
</dbReference>
<dbReference type="EMBL" id="AAAGSE010000042">
    <property type="protein sequence ID" value="EAC0789400.1"/>
    <property type="molecule type" value="Genomic_DNA"/>
</dbReference>
<dbReference type="Proteomes" id="UP000839733">
    <property type="component" value="Unassembled WGS sequence"/>
</dbReference>
<evidence type="ECO:0000313" key="2">
    <source>
        <dbReference type="EMBL" id="EAC0789400.1"/>
    </source>
</evidence>
<evidence type="ECO:0000313" key="4">
    <source>
        <dbReference type="EMBL" id="ECW2471521.1"/>
    </source>
</evidence>
<sequence length="321" mass="35561">MAKIQARNVDDALFSRIEQSAMKNERSVEGEIRLALARLYPATDPSQNIVPLSMRERWQQETGQRLRWLLQRLNEDGFGTRARTGDASASVADYVRLGDQLSTSPGLLMDIAEGRAEMTPEMAGALQSWCGASGDWLLSGEGESFPVVKLGTYSGVSWQEFFFPDDDDNRCIFELIRITGGRHDGTLLILRQNEESGSVTTGIVTEAFYLGSGMGNGGYSNLKTFLLFLKTCCQELVMNAYVFEPPESDSDLWSVMGQHHPVWFRDAKRRSPSRWLQQVLNGEDPGEWFAGGWSPILQEVAKTAAGEPRAPAGQADPDGEK</sequence>
<feature type="region of interest" description="Disordered" evidence="1">
    <location>
        <begin position="302"/>
        <end position="321"/>
    </location>
</feature>
<reference evidence="2" key="1">
    <citation type="submission" date="2018-09" db="EMBL/GenBank/DDBJ databases">
        <authorList>
            <person name="Ashton P.M."/>
            <person name="Dallman T."/>
            <person name="Nair S."/>
            <person name="De Pinna E."/>
            <person name="Peters T."/>
            <person name="Grant K."/>
        </authorList>
    </citation>
    <scope>NUCLEOTIDE SEQUENCE [LARGE SCALE GENOMIC DNA]</scope>
    <source>
        <strain evidence="3">140692</strain>
        <strain evidence="4">367309</strain>
        <strain evidence="2">412099</strain>
    </source>
</reference>
<evidence type="ECO:0000256" key="1">
    <source>
        <dbReference type="SAM" id="MobiDB-lite"/>
    </source>
</evidence>
<evidence type="ECO:0000313" key="3">
    <source>
        <dbReference type="EMBL" id="EBY8644176.1"/>
    </source>
</evidence>
<dbReference type="Proteomes" id="UP000839631">
    <property type="component" value="Unassembled WGS sequence"/>
</dbReference>
<dbReference type="InterPro" id="IPR010985">
    <property type="entry name" value="Ribbon_hlx_hlx"/>
</dbReference>
<gene>
    <name evidence="2" type="ORF">D6K54_22205</name>
    <name evidence="3" type="ORF">D6S17_21880</name>
    <name evidence="4" type="ORF">EZX71_26990</name>
</gene>
<dbReference type="SUPFAM" id="SSF47598">
    <property type="entry name" value="Ribbon-helix-helix"/>
    <property type="match status" value="1"/>
</dbReference>
<name>A0A3Z6QQZ9_SALEB</name>
<dbReference type="AlphaFoldDB" id="A0A3Z6QQZ9"/>
<dbReference type="EMBL" id="AAHPHN010000048">
    <property type="protein sequence ID" value="EBY8644176.1"/>
    <property type="molecule type" value="Genomic_DNA"/>
</dbReference>
<protein>
    <submittedName>
        <fullName evidence="2">Uncharacterized protein</fullName>
    </submittedName>
</protein>